<dbReference type="AlphaFoldDB" id="A0A5J4TCF8"/>
<comment type="caution">
    <text evidence="2">The sequence shown here is derived from an EMBL/GenBank/DDBJ whole genome shotgun (WGS) entry which is preliminary data.</text>
</comment>
<reference evidence="2 3" key="1">
    <citation type="submission" date="2019-03" db="EMBL/GenBank/DDBJ databases">
        <title>Single cell metagenomics reveals metabolic interactions within the superorganism composed of flagellate Streblomastix strix and complex community of Bacteroidetes bacteria on its surface.</title>
        <authorList>
            <person name="Treitli S.C."/>
            <person name="Kolisko M."/>
            <person name="Husnik F."/>
            <person name="Keeling P."/>
            <person name="Hampl V."/>
        </authorList>
    </citation>
    <scope>NUCLEOTIDE SEQUENCE [LARGE SCALE GENOMIC DNA]</scope>
    <source>
        <strain evidence="2">ST1C</strain>
    </source>
</reference>
<evidence type="ECO:0000313" key="3">
    <source>
        <dbReference type="Proteomes" id="UP000324800"/>
    </source>
</evidence>
<feature type="domain" description="DH" evidence="1">
    <location>
        <begin position="17"/>
        <end position="122"/>
    </location>
</feature>
<accession>A0A5J4TCF8</accession>
<proteinExistence type="predicted"/>
<evidence type="ECO:0000313" key="2">
    <source>
        <dbReference type="EMBL" id="KAA6355938.1"/>
    </source>
</evidence>
<gene>
    <name evidence="2" type="ORF">EZS28_048535</name>
</gene>
<dbReference type="Gene3D" id="1.20.900.10">
    <property type="entry name" value="Dbl homology (DH) domain"/>
    <property type="match status" value="1"/>
</dbReference>
<dbReference type="Proteomes" id="UP000324800">
    <property type="component" value="Unassembled WGS sequence"/>
</dbReference>
<sequence>MQYNNLLLCLGRPLCIGMGDAILQRSRSQFLSLPYILSLAHSFARIKEKMNESKQFTSFISQRVLKDPRCRGAFLPTLLASPALRSIQIANQINRMLQLTSQNDDERVSLELAYAYAQKVATVALDLEKYIELDKRIADIQENLIALPKNEQNSDEEKLEAINIISKN</sequence>
<name>A0A5J4TCF8_9EUKA</name>
<evidence type="ECO:0000259" key="1">
    <source>
        <dbReference type="Pfam" id="PF00621"/>
    </source>
</evidence>
<dbReference type="Pfam" id="PF00621">
    <property type="entry name" value="RhoGEF"/>
    <property type="match status" value="1"/>
</dbReference>
<protein>
    <recommendedName>
        <fullName evidence="1">DH domain-containing protein</fullName>
    </recommendedName>
</protein>
<organism evidence="2 3">
    <name type="scientific">Streblomastix strix</name>
    <dbReference type="NCBI Taxonomy" id="222440"/>
    <lineage>
        <taxon>Eukaryota</taxon>
        <taxon>Metamonada</taxon>
        <taxon>Preaxostyla</taxon>
        <taxon>Oxymonadida</taxon>
        <taxon>Streblomastigidae</taxon>
        <taxon>Streblomastix</taxon>
    </lineage>
</organism>
<dbReference type="InterPro" id="IPR000219">
    <property type="entry name" value="DH_dom"/>
</dbReference>
<dbReference type="InterPro" id="IPR035899">
    <property type="entry name" value="DBL_dom_sf"/>
</dbReference>
<dbReference type="EMBL" id="SNRW01033792">
    <property type="protein sequence ID" value="KAA6355938.1"/>
    <property type="molecule type" value="Genomic_DNA"/>
</dbReference>
<dbReference type="GO" id="GO:0005085">
    <property type="term" value="F:guanyl-nucleotide exchange factor activity"/>
    <property type="evidence" value="ECO:0007669"/>
    <property type="project" value="InterPro"/>
</dbReference>
<dbReference type="SUPFAM" id="SSF48065">
    <property type="entry name" value="DBL homology domain (DH-domain)"/>
    <property type="match status" value="1"/>
</dbReference>